<dbReference type="Pfam" id="PF00440">
    <property type="entry name" value="TetR_N"/>
    <property type="match status" value="1"/>
</dbReference>
<evidence type="ECO:0000259" key="6">
    <source>
        <dbReference type="PROSITE" id="PS50977"/>
    </source>
</evidence>
<dbReference type="Proteomes" id="UP000028492">
    <property type="component" value="Chromosome"/>
</dbReference>
<dbReference type="Gene3D" id="1.10.10.60">
    <property type="entry name" value="Homeodomain-like"/>
    <property type="match status" value="1"/>
</dbReference>
<keyword evidence="2 4" id="KW-0238">DNA-binding</keyword>
<dbReference type="InterPro" id="IPR009057">
    <property type="entry name" value="Homeodomain-like_sf"/>
</dbReference>
<gene>
    <name evidence="7" type="ORF">AJAP_06900</name>
</gene>
<dbReference type="InterPro" id="IPR001647">
    <property type="entry name" value="HTH_TetR"/>
</dbReference>
<sequence>MPYRRTPKTQARLDSQRGEILAAAIALLAETGYAGCSMAAVATQAGVGTGSVYRQFPSKADLVVEVFREVVSREVDAVEAAASQGDVRERVVAVIETFAGRALKAPRLAYALLAEPVDAVVEAERLVFRRAFREVIARNIADGVKRGLLPAQDAEATAAALVGAGAEMLVGPLAGESGPDTIPHLVTFTLRALGGTDGV</sequence>
<organism evidence="7 8">
    <name type="scientific">Amycolatopsis japonica</name>
    <dbReference type="NCBI Taxonomy" id="208439"/>
    <lineage>
        <taxon>Bacteria</taxon>
        <taxon>Bacillati</taxon>
        <taxon>Actinomycetota</taxon>
        <taxon>Actinomycetes</taxon>
        <taxon>Pseudonocardiales</taxon>
        <taxon>Pseudonocardiaceae</taxon>
        <taxon>Amycolatopsis</taxon>
        <taxon>Amycolatopsis japonica group</taxon>
    </lineage>
</organism>
<keyword evidence="5" id="KW-0812">Transmembrane</keyword>
<dbReference type="SUPFAM" id="SSF48498">
    <property type="entry name" value="Tetracyclin repressor-like, C-terminal domain"/>
    <property type="match status" value="1"/>
</dbReference>
<evidence type="ECO:0000313" key="7">
    <source>
        <dbReference type="EMBL" id="AIG74297.1"/>
    </source>
</evidence>
<proteinExistence type="predicted"/>
<feature type="domain" description="HTH tetR-type" evidence="6">
    <location>
        <begin position="14"/>
        <end position="74"/>
    </location>
</feature>
<evidence type="ECO:0000256" key="5">
    <source>
        <dbReference type="SAM" id="Phobius"/>
    </source>
</evidence>
<feature type="DNA-binding region" description="H-T-H motif" evidence="4">
    <location>
        <begin position="37"/>
        <end position="56"/>
    </location>
</feature>
<keyword evidence="5" id="KW-0472">Membrane</keyword>
<dbReference type="eggNOG" id="COG1309">
    <property type="taxonomic scope" value="Bacteria"/>
</dbReference>
<evidence type="ECO:0000256" key="2">
    <source>
        <dbReference type="ARBA" id="ARBA00023125"/>
    </source>
</evidence>
<dbReference type="PRINTS" id="PR00455">
    <property type="entry name" value="HTHTETR"/>
</dbReference>
<dbReference type="RefSeq" id="WP_038509071.1">
    <property type="nucleotide sequence ID" value="NZ_CP008953.1"/>
</dbReference>
<dbReference type="STRING" id="208439.AJAP_06900"/>
<evidence type="ECO:0000256" key="1">
    <source>
        <dbReference type="ARBA" id="ARBA00023015"/>
    </source>
</evidence>
<dbReference type="EMBL" id="CP008953">
    <property type="protein sequence ID" value="AIG74297.1"/>
    <property type="molecule type" value="Genomic_DNA"/>
</dbReference>
<reference evidence="7 8" key="1">
    <citation type="journal article" date="2014" name="J. Biotechnol.">
        <title>Complete genome sequence of the actinobacterium Amycolatopsis japonica MG417-CF17(T) (=DSM 44213T) producing (S,S)-N,N'-ethylenediaminedisuccinic acid.</title>
        <authorList>
            <person name="Stegmann E."/>
            <person name="Albersmeier A."/>
            <person name="Spohn M."/>
            <person name="Gert H."/>
            <person name="Weber T."/>
            <person name="Wohlleben W."/>
            <person name="Kalinowski J."/>
            <person name="Ruckert C."/>
        </authorList>
    </citation>
    <scope>NUCLEOTIDE SEQUENCE [LARGE SCALE GENOMIC DNA]</scope>
    <source>
        <strain evidence="8">MG417-CF17 (DSM 44213)</strain>
    </source>
</reference>
<keyword evidence="8" id="KW-1185">Reference proteome</keyword>
<keyword evidence="1" id="KW-0805">Transcription regulation</keyword>
<accession>A0A075UJQ0</accession>
<dbReference type="SUPFAM" id="SSF46689">
    <property type="entry name" value="Homeodomain-like"/>
    <property type="match status" value="1"/>
</dbReference>
<evidence type="ECO:0000313" key="8">
    <source>
        <dbReference type="Proteomes" id="UP000028492"/>
    </source>
</evidence>
<evidence type="ECO:0000256" key="4">
    <source>
        <dbReference type="PROSITE-ProRule" id="PRU00335"/>
    </source>
</evidence>
<evidence type="ECO:0000256" key="3">
    <source>
        <dbReference type="ARBA" id="ARBA00023163"/>
    </source>
</evidence>
<dbReference type="HOGENOM" id="CLU_069356_12_0_11"/>
<dbReference type="PROSITE" id="PS50977">
    <property type="entry name" value="HTH_TETR_2"/>
    <property type="match status" value="1"/>
</dbReference>
<dbReference type="PANTHER" id="PTHR30055:SF234">
    <property type="entry name" value="HTH-TYPE TRANSCRIPTIONAL REGULATOR BETI"/>
    <property type="match status" value="1"/>
</dbReference>
<dbReference type="AlphaFoldDB" id="A0A075UJQ0"/>
<protein>
    <submittedName>
        <fullName evidence="7">Conserved putative membrane protein</fullName>
    </submittedName>
</protein>
<dbReference type="PANTHER" id="PTHR30055">
    <property type="entry name" value="HTH-TYPE TRANSCRIPTIONAL REGULATOR RUTR"/>
    <property type="match status" value="1"/>
</dbReference>
<dbReference type="InterPro" id="IPR050109">
    <property type="entry name" value="HTH-type_TetR-like_transc_reg"/>
</dbReference>
<dbReference type="Gene3D" id="1.10.357.10">
    <property type="entry name" value="Tetracycline Repressor, domain 2"/>
    <property type="match status" value="1"/>
</dbReference>
<name>A0A075UJQ0_9PSEU</name>
<dbReference type="GO" id="GO:0000976">
    <property type="term" value="F:transcription cis-regulatory region binding"/>
    <property type="evidence" value="ECO:0007669"/>
    <property type="project" value="TreeGrafter"/>
</dbReference>
<dbReference type="GO" id="GO:0003700">
    <property type="term" value="F:DNA-binding transcription factor activity"/>
    <property type="evidence" value="ECO:0007669"/>
    <property type="project" value="TreeGrafter"/>
</dbReference>
<keyword evidence="5" id="KW-1133">Transmembrane helix</keyword>
<feature type="transmembrane region" description="Helical" evidence="5">
    <location>
        <begin position="20"/>
        <end position="42"/>
    </location>
</feature>
<dbReference type="KEGG" id="aja:AJAP_06900"/>
<keyword evidence="3" id="KW-0804">Transcription</keyword>
<dbReference type="InterPro" id="IPR036271">
    <property type="entry name" value="Tet_transcr_reg_TetR-rel_C_sf"/>
</dbReference>